<name>A0AAV6GH05_9TELE</name>
<sequence>MEVSLHQITVASDPERTFFLKVEWKEDFGAGFVILLCDGTSAWTGEVSEEEVSREAQEMEMARERYVDDLQVALTGEGPAALDYAFHLTAERGQGHGSAGGLHLSYEKVQKDISFRLGAVELTPVPEPAAVVRGLIAHGLERGGRLHGRNQRLQQENEKLRREQQRITGDMERYVTGKETLEQELYSRFVLVLNEKKAKIRALQARVKQLEESLEEEREQRKVAKAECSKAAESTGLGPSPAREESDYGASTEEEEEKEERPSTSGIRTSAKDAFRCSPIMEDGSSDITDVAPNRKRRHRHLQQLEAQAKRQALEDSHRSRNEQTHAKAEAKETSQRPAEVPKANPEPEDLFDDF</sequence>
<keyword evidence="4" id="KW-0234">DNA repair</keyword>
<evidence type="ECO:0000256" key="6">
    <source>
        <dbReference type="ARBA" id="ARBA00025728"/>
    </source>
</evidence>
<dbReference type="AlphaFoldDB" id="A0AAV6GH05"/>
<evidence type="ECO:0000256" key="4">
    <source>
        <dbReference type="ARBA" id="ARBA00023204"/>
    </source>
</evidence>
<protein>
    <recommendedName>
        <fullName evidence="13">XRCC4</fullName>
    </recommendedName>
</protein>
<accession>A0AAV6GH05</accession>
<dbReference type="CDD" id="cd22283">
    <property type="entry name" value="HD_XRCC4_N"/>
    <property type="match status" value="1"/>
</dbReference>
<dbReference type="GO" id="GO:0033152">
    <property type="term" value="P:immunoglobulin V(D)J recombination"/>
    <property type="evidence" value="ECO:0007669"/>
    <property type="project" value="TreeGrafter"/>
</dbReference>
<comment type="similarity">
    <text evidence="6">Belongs to the XRCC4-XLF family. XRCC4 subfamily.</text>
</comment>
<evidence type="ECO:0000256" key="5">
    <source>
        <dbReference type="ARBA" id="ARBA00023242"/>
    </source>
</evidence>
<feature type="domain" description="XRCC4 coiled-coil" evidence="9">
    <location>
        <begin position="127"/>
        <end position="203"/>
    </location>
</feature>
<dbReference type="SUPFAM" id="SSF50809">
    <property type="entry name" value="XRCC4, N-terminal domain"/>
    <property type="match status" value="1"/>
</dbReference>
<evidence type="ECO:0000259" key="9">
    <source>
        <dbReference type="Pfam" id="PF21924"/>
    </source>
</evidence>
<dbReference type="InterPro" id="IPR053961">
    <property type="entry name" value="XRCC4_N"/>
</dbReference>
<feature type="region of interest" description="Disordered" evidence="7">
    <location>
        <begin position="223"/>
        <end position="355"/>
    </location>
</feature>
<comment type="subcellular location">
    <subcellularLocation>
        <location evidence="1">Nucleus</location>
    </subcellularLocation>
</comment>
<evidence type="ECO:0000256" key="2">
    <source>
        <dbReference type="ARBA" id="ARBA00022763"/>
    </source>
</evidence>
<evidence type="ECO:0000256" key="3">
    <source>
        <dbReference type="ARBA" id="ARBA00023172"/>
    </source>
</evidence>
<feature type="compositionally biased region" description="Basic and acidic residues" evidence="7">
    <location>
        <begin position="308"/>
        <end position="335"/>
    </location>
</feature>
<dbReference type="Pfam" id="PF21924">
    <property type="entry name" value="XRCC4_CC"/>
    <property type="match status" value="1"/>
</dbReference>
<dbReference type="GO" id="GO:0005958">
    <property type="term" value="C:DNA-dependent protein kinase-DNA ligase 4 complex"/>
    <property type="evidence" value="ECO:0007669"/>
    <property type="project" value="TreeGrafter"/>
</dbReference>
<evidence type="ECO:0000256" key="1">
    <source>
        <dbReference type="ARBA" id="ARBA00004123"/>
    </source>
</evidence>
<dbReference type="PANTHER" id="PTHR28559">
    <property type="entry name" value="DNA REPAIR PROTEIN XRCC4"/>
    <property type="match status" value="1"/>
</dbReference>
<proteinExistence type="inferred from homology"/>
<comment type="caution">
    <text evidence="11">The sequence shown here is derived from an EMBL/GenBank/DDBJ whole genome shotgun (WGS) entry which is preliminary data.</text>
</comment>
<dbReference type="GO" id="GO:0003677">
    <property type="term" value="F:DNA binding"/>
    <property type="evidence" value="ECO:0007669"/>
    <property type="project" value="InterPro"/>
</dbReference>
<dbReference type="InterPro" id="IPR010585">
    <property type="entry name" value="DNA_repair_prot_XRCC4"/>
</dbReference>
<dbReference type="InterPro" id="IPR053963">
    <property type="entry name" value="XRCC4_C"/>
</dbReference>
<dbReference type="GO" id="GO:0032807">
    <property type="term" value="C:DNA ligase IV complex"/>
    <property type="evidence" value="ECO:0007669"/>
    <property type="project" value="TreeGrafter"/>
</dbReference>
<dbReference type="EMBL" id="JADWDJ010000012">
    <property type="protein sequence ID" value="KAG5272736.1"/>
    <property type="molecule type" value="Genomic_DNA"/>
</dbReference>
<gene>
    <name evidence="11" type="ORF">AALO_G00168750</name>
</gene>
<keyword evidence="3" id="KW-0233">DNA recombination</keyword>
<dbReference type="InterPro" id="IPR053962">
    <property type="entry name" value="XRCC4_CC"/>
</dbReference>
<evidence type="ECO:0000259" key="10">
    <source>
        <dbReference type="Pfam" id="PF21925"/>
    </source>
</evidence>
<organism evidence="11 12">
    <name type="scientific">Alosa alosa</name>
    <name type="common">allis shad</name>
    <dbReference type="NCBI Taxonomy" id="278164"/>
    <lineage>
        <taxon>Eukaryota</taxon>
        <taxon>Metazoa</taxon>
        <taxon>Chordata</taxon>
        <taxon>Craniata</taxon>
        <taxon>Vertebrata</taxon>
        <taxon>Euteleostomi</taxon>
        <taxon>Actinopterygii</taxon>
        <taxon>Neopterygii</taxon>
        <taxon>Teleostei</taxon>
        <taxon>Clupei</taxon>
        <taxon>Clupeiformes</taxon>
        <taxon>Clupeoidei</taxon>
        <taxon>Clupeidae</taxon>
        <taxon>Alosa</taxon>
    </lineage>
</organism>
<dbReference type="Gene3D" id="2.170.210.10">
    <property type="entry name" value="DNA double-strand break repair and VJ recombination XRCC4, N-terminal"/>
    <property type="match status" value="1"/>
</dbReference>
<feature type="domain" description="XRCC4 C-terminal" evidence="10">
    <location>
        <begin position="243"/>
        <end position="353"/>
    </location>
</feature>
<dbReference type="PANTHER" id="PTHR28559:SF1">
    <property type="entry name" value="DNA REPAIR PROTEIN XRCC4"/>
    <property type="match status" value="1"/>
</dbReference>
<keyword evidence="5" id="KW-0539">Nucleus</keyword>
<evidence type="ECO:0008006" key="13">
    <source>
        <dbReference type="Google" id="ProtNLM"/>
    </source>
</evidence>
<reference evidence="11" key="1">
    <citation type="submission" date="2020-10" db="EMBL/GenBank/DDBJ databases">
        <title>Chromosome-scale genome assembly of the Allis shad, Alosa alosa.</title>
        <authorList>
            <person name="Margot Z."/>
            <person name="Christophe K."/>
            <person name="Cabau C."/>
            <person name="Louis A."/>
            <person name="Berthelot C."/>
            <person name="Parey E."/>
            <person name="Roest Crollius H."/>
            <person name="Montfort J."/>
            <person name="Robinson-Rechavi M."/>
            <person name="Bucao C."/>
            <person name="Bouchez O."/>
            <person name="Gislard M."/>
            <person name="Lluch J."/>
            <person name="Milhes M."/>
            <person name="Lampietro C."/>
            <person name="Lopez Roques C."/>
            <person name="Donnadieu C."/>
            <person name="Braasch I."/>
            <person name="Desvignes T."/>
            <person name="Postlethwait J."/>
            <person name="Bobe J."/>
            <person name="Guiguen Y."/>
        </authorList>
    </citation>
    <scope>NUCLEOTIDE SEQUENCE</scope>
    <source>
        <strain evidence="11">M-15738</strain>
        <tissue evidence="11">Blood</tissue>
    </source>
</reference>
<dbReference type="Proteomes" id="UP000823561">
    <property type="component" value="Chromosome 12"/>
</dbReference>
<evidence type="ECO:0000256" key="7">
    <source>
        <dbReference type="SAM" id="MobiDB-lite"/>
    </source>
</evidence>
<feature type="domain" description="XRCC4 N-terminal" evidence="8">
    <location>
        <begin position="17"/>
        <end position="122"/>
    </location>
</feature>
<dbReference type="Pfam" id="PF06632">
    <property type="entry name" value="XRCC4"/>
    <property type="match status" value="1"/>
</dbReference>
<keyword evidence="2" id="KW-0227">DNA damage</keyword>
<dbReference type="Gene3D" id="1.20.5.370">
    <property type="match status" value="1"/>
</dbReference>
<evidence type="ECO:0000313" key="12">
    <source>
        <dbReference type="Proteomes" id="UP000823561"/>
    </source>
</evidence>
<dbReference type="Pfam" id="PF21925">
    <property type="entry name" value="XRCC4_C"/>
    <property type="match status" value="1"/>
</dbReference>
<dbReference type="GO" id="GO:0010165">
    <property type="term" value="P:response to X-ray"/>
    <property type="evidence" value="ECO:0007669"/>
    <property type="project" value="TreeGrafter"/>
</dbReference>
<dbReference type="GO" id="GO:0006303">
    <property type="term" value="P:double-strand break repair via nonhomologous end joining"/>
    <property type="evidence" value="ECO:0007669"/>
    <property type="project" value="TreeGrafter"/>
</dbReference>
<dbReference type="InterPro" id="IPR009089">
    <property type="entry name" value="XRCC4_N_sf"/>
</dbReference>
<dbReference type="SUPFAM" id="SSF58022">
    <property type="entry name" value="XRCC4, C-terminal oligomerization domain"/>
    <property type="match status" value="1"/>
</dbReference>
<dbReference type="InterPro" id="IPR038051">
    <property type="entry name" value="XRCC4-like_N_sf"/>
</dbReference>
<evidence type="ECO:0000313" key="11">
    <source>
        <dbReference type="EMBL" id="KAG5272736.1"/>
    </source>
</evidence>
<evidence type="ECO:0000259" key="8">
    <source>
        <dbReference type="Pfam" id="PF06632"/>
    </source>
</evidence>
<keyword evidence="12" id="KW-1185">Reference proteome</keyword>
<dbReference type="InterPro" id="IPR014751">
    <property type="entry name" value="XRCC4-like_C"/>
</dbReference>